<evidence type="ECO:0000256" key="7">
    <source>
        <dbReference type="ARBA" id="ARBA00022729"/>
    </source>
</evidence>
<feature type="domain" description="Bulb-type lectin" evidence="23">
    <location>
        <begin position="21"/>
        <end position="141"/>
    </location>
</feature>
<dbReference type="Gene3D" id="2.90.10.30">
    <property type="match status" value="1"/>
</dbReference>
<feature type="transmembrane region" description="Helical" evidence="20">
    <location>
        <begin position="804"/>
        <end position="823"/>
    </location>
</feature>
<dbReference type="FunFam" id="2.90.10.30:FF:000001">
    <property type="entry name" value="Serine/threonine-protein kinase"/>
    <property type="match status" value="1"/>
</dbReference>
<comment type="catalytic activity">
    <reaction evidence="18">
        <text>L-seryl-[protein] + ATP = O-phospho-L-seryl-[protein] + ADP + H(+)</text>
        <dbReference type="Rhea" id="RHEA:17989"/>
        <dbReference type="Rhea" id="RHEA-COMP:9863"/>
        <dbReference type="Rhea" id="RHEA-COMP:11604"/>
        <dbReference type="ChEBI" id="CHEBI:15378"/>
        <dbReference type="ChEBI" id="CHEBI:29999"/>
        <dbReference type="ChEBI" id="CHEBI:30616"/>
        <dbReference type="ChEBI" id="CHEBI:83421"/>
        <dbReference type="ChEBI" id="CHEBI:456216"/>
        <dbReference type="EC" id="2.7.11.1"/>
    </reaction>
</comment>
<dbReference type="Proteomes" id="UP000075243">
    <property type="component" value="Chromosome 11"/>
</dbReference>
<keyword evidence="10 24" id="KW-0418">Kinase</keyword>
<dbReference type="EMBL" id="CM003613">
    <property type="protein sequence ID" value="KYP55693.1"/>
    <property type="molecule type" value="Genomic_DNA"/>
</dbReference>
<evidence type="ECO:0000256" key="13">
    <source>
        <dbReference type="ARBA" id="ARBA00023136"/>
    </source>
</evidence>
<dbReference type="GO" id="GO:0004674">
    <property type="term" value="F:protein serine/threonine kinase activity"/>
    <property type="evidence" value="ECO:0007669"/>
    <property type="project" value="UniProtKB-KW"/>
</dbReference>
<dbReference type="FunFam" id="3.30.200.20:FF:000059">
    <property type="entry name" value="S-receptor-like serine/threonine-protein kinase"/>
    <property type="match status" value="2"/>
</dbReference>
<keyword evidence="5 24" id="KW-0808">Transferase</keyword>
<feature type="signal peptide" evidence="21">
    <location>
        <begin position="1"/>
        <end position="20"/>
    </location>
</feature>
<comment type="subcellular location">
    <subcellularLocation>
        <location evidence="1">Membrane</location>
        <topology evidence="1">Single-pass type I membrane protein</topology>
    </subcellularLocation>
</comment>
<dbReference type="PROSITE" id="PS00107">
    <property type="entry name" value="PROTEIN_KINASE_ATP"/>
    <property type="match status" value="2"/>
</dbReference>
<keyword evidence="9 19" id="KW-0547">Nucleotide-binding</keyword>
<feature type="binding site" evidence="19">
    <location>
        <position position="532"/>
    </location>
    <ligand>
        <name>ATP</name>
        <dbReference type="ChEBI" id="CHEBI:30616"/>
    </ligand>
</feature>
<keyword evidence="7 21" id="KW-0732">Signal</keyword>
<keyword evidence="16" id="KW-0325">Glycoprotein</keyword>
<dbReference type="FunFam" id="1.10.510.10:FF:000537">
    <property type="entry name" value="Putative receptor-like protein kinase"/>
    <property type="match status" value="1"/>
</dbReference>
<keyword evidence="15 24" id="KW-0675">Receptor</keyword>
<dbReference type="PROSITE" id="PS00108">
    <property type="entry name" value="PROTEIN_KINASE_ST"/>
    <property type="match status" value="1"/>
</dbReference>
<evidence type="ECO:0000256" key="8">
    <source>
        <dbReference type="ARBA" id="ARBA00022734"/>
    </source>
</evidence>
<dbReference type="Gramene" id="C.cajan_01868.t">
    <property type="protein sequence ID" value="C.cajan_01868.t"/>
    <property type="gene ID" value="C.cajan_01868"/>
</dbReference>
<gene>
    <name evidence="24" type="ORF">KK1_001917</name>
</gene>
<feature type="domain" description="Protein kinase" evidence="22">
    <location>
        <begin position="1013"/>
        <end position="1287"/>
    </location>
</feature>
<dbReference type="GO" id="GO:0016020">
    <property type="term" value="C:membrane"/>
    <property type="evidence" value="ECO:0007669"/>
    <property type="project" value="UniProtKB-SubCell"/>
</dbReference>
<evidence type="ECO:0000256" key="1">
    <source>
        <dbReference type="ARBA" id="ARBA00004479"/>
    </source>
</evidence>
<dbReference type="SMART" id="SM00108">
    <property type="entry name" value="B_lectin"/>
    <property type="match status" value="2"/>
</dbReference>
<evidence type="ECO:0000256" key="10">
    <source>
        <dbReference type="ARBA" id="ARBA00022777"/>
    </source>
</evidence>
<dbReference type="InterPro" id="IPR008271">
    <property type="entry name" value="Ser/Thr_kinase_AS"/>
</dbReference>
<evidence type="ECO:0000256" key="11">
    <source>
        <dbReference type="ARBA" id="ARBA00022840"/>
    </source>
</evidence>
<keyword evidence="3" id="KW-0723">Serine/threonine-protein kinase</keyword>
<dbReference type="InterPro" id="IPR036426">
    <property type="entry name" value="Bulb-type_lectin_dom_sf"/>
</dbReference>
<evidence type="ECO:0000256" key="18">
    <source>
        <dbReference type="ARBA" id="ARBA00048679"/>
    </source>
</evidence>
<dbReference type="Gene3D" id="3.30.200.20">
    <property type="entry name" value="Phosphorylase Kinase, domain 1"/>
    <property type="match status" value="2"/>
</dbReference>
<dbReference type="FunFam" id="2.90.10.30:FF:000003">
    <property type="entry name" value="Os04g0303100 protein"/>
    <property type="match status" value="1"/>
</dbReference>
<dbReference type="FunFam" id="1.10.510.10:FF:000237">
    <property type="entry name" value="G-type lectin S-receptor-like serine/threonine-protein kinase"/>
    <property type="match status" value="1"/>
</dbReference>
<evidence type="ECO:0000313" key="24">
    <source>
        <dbReference type="EMBL" id="KYP55693.1"/>
    </source>
</evidence>
<evidence type="ECO:0000256" key="21">
    <source>
        <dbReference type="SAM" id="SignalP"/>
    </source>
</evidence>
<keyword evidence="6 20" id="KW-0812">Transmembrane</keyword>
<dbReference type="SMART" id="SM00220">
    <property type="entry name" value="S_TKc"/>
    <property type="match status" value="2"/>
</dbReference>
<dbReference type="InterPro" id="IPR000719">
    <property type="entry name" value="Prot_kinase_dom"/>
</dbReference>
<proteinExistence type="predicted"/>
<dbReference type="InterPro" id="IPR001480">
    <property type="entry name" value="Bulb-type_lectin_dom"/>
</dbReference>
<dbReference type="InterPro" id="IPR000858">
    <property type="entry name" value="S_locus_glycoprot_dom"/>
</dbReference>
<dbReference type="GO" id="GO:0005524">
    <property type="term" value="F:ATP binding"/>
    <property type="evidence" value="ECO:0007669"/>
    <property type="project" value="UniProtKB-UniRule"/>
</dbReference>
<dbReference type="GO" id="GO:0030246">
    <property type="term" value="F:carbohydrate binding"/>
    <property type="evidence" value="ECO:0007669"/>
    <property type="project" value="UniProtKB-KW"/>
</dbReference>
<evidence type="ECO:0000256" key="6">
    <source>
        <dbReference type="ARBA" id="ARBA00022692"/>
    </source>
</evidence>
<dbReference type="InterPro" id="IPR051343">
    <property type="entry name" value="G-type_lectin_kinases/EP1-like"/>
</dbReference>
<dbReference type="GO" id="GO:0048544">
    <property type="term" value="P:recognition of pollen"/>
    <property type="evidence" value="ECO:0007669"/>
    <property type="project" value="InterPro"/>
</dbReference>
<dbReference type="InterPro" id="IPR001245">
    <property type="entry name" value="Ser-Thr/Tyr_kinase_cat_dom"/>
</dbReference>
<dbReference type="EC" id="2.7.11.1" evidence="2"/>
<dbReference type="Pfam" id="PF00954">
    <property type="entry name" value="S_locus_glycop"/>
    <property type="match status" value="1"/>
</dbReference>
<dbReference type="Gene3D" id="1.10.510.10">
    <property type="entry name" value="Transferase(Phosphotransferase) domain 1"/>
    <property type="match status" value="2"/>
</dbReference>
<dbReference type="Pfam" id="PF00069">
    <property type="entry name" value="Pkinase"/>
    <property type="match status" value="1"/>
</dbReference>
<dbReference type="SUPFAM" id="SSF51110">
    <property type="entry name" value="alpha-D-mannose-specific plant lectins"/>
    <property type="match status" value="3"/>
</dbReference>
<evidence type="ECO:0000259" key="23">
    <source>
        <dbReference type="PROSITE" id="PS50927"/>
    </source>
</evidence>
<feature type="domain" description="Protein kinase" evidence="22">
    <location>
        <begin position="503"/>
        <end position="774"/>
    </location>
</feature>
<evidence type="ECO:0000256" key="20">
    <source>
        <dbReference type="SAM" id="Phobius"/>
    </source>
</evidence>
<evidence type="ECO:0000259" key="22">
    <source>
        <dbReference type="PROSITE" id="PS50011"/>
    </source>
</evidence>
<dbReference type="PROSITE" id="PS50011">
    <property type="entry name" value="PROTEIN_KINASE_DOM"/>
    <property type="match status" value="2"/>
</dbReference>
<dbReference type="FunFam" id="2.90.10.10:FF:000026">
    <property type="entry name" value="Serine/threonine-protein kinase"/>
    <property type="match status" value="1"/>
</dbReference>
<dbReference type="CDD" id="cd14066">
    <property type="entry name" value="STKc_IRAK"/>
    <property type="match status" value="1"/>
</dbReference>
<comment type="catalytic activity">
    <reaction evidence="17">
        <text>L-threonyl-[protein] + ATP = O-phospho-L-threonyl-[protein] + ADP + H(+)</text>
        <dbReference type="Rhea" id="RHEA:46608"/>
        <dbReference type="Rhea" id="RHEA-COMP:11060"/>
        <dbReference type="Rhea" id="RHEA-COMP:11605"/>
        <dbReference type="ChEBI" id="CHEBI:15378"/>
        <dbReference type="ChEBI" id="CHEBI:30013"/>
        <dbReference type="ChEBI" id="CHEBI:30616"/>
        <dbReference type="ChEBI" id="CHEBI:61977"/>
        <dbReference type="ChEBI" id="CHEBI:456216"/>
        <dbReference type="EC" id="2.7.11.1"/>
    </reaction>
</comment>
<dbReference type="Pfam" id="PF01453">
    <property type="entry name" value="B_lectin"/>
    <property type="match status" value="2"/>
</dbReference>
<dbReference type="PROSITE" id="PS50927">
    <property type="entry name" value="BULB_LECTIN"/>
    <property type="match status" value="2"/>
</dbReference>
<evidence type="ECO:0000256" key="5">
    <source>
        <dbReference type="ARBA" id="ARBA00022679"/>
    </source>
</evidence>
<dbReference type="PANTHER" id="PTHR47976:SF49">
    <property type="entry name" value="RECEPTOR-LIKE SERINE_THREONINE-PROTEIN KINASE"/>
    <property type="match status" value="1"/>
</dbReference>
<dbReference type="GO" id="GO:0106310">
    <property type="term" value="F:protein serine kinase activity"/>
    <property type="evidence" value="ECO:0007669"/>
    <property type="project" value="RHEA"/>
</dbReference>
<keyword evidence="11 19" id="KW-0067">ATP-binding</keyword>
<dbReference type="Gene3D" id="2.90.10.10">
    <property type="entry name" value="Bulb-type lectin domain"/>
    <property type="match status" value="2"/>
</dbReference>
<accession>A0A151SLP3</accession>
<feature type="transmembrane region" description="Helical" evidence="20">
    <location>
        <begin position="440"/>
        <end position="464"/>
    </location>
</feature>
<dbReference type="OMA" id="FCAEERK"/>
<feature type="binding site" evidence="19">
    <location>
        <position position="1042"/>
    </location>
    <ligand>
        <name>ATP</name>
        <dbReference type="ChEBI" id="CHEBI:30616"/>
    </ligand>
</feature>
<evidence type="ECO:0000256" key="16">
    <source>
        <dbReference type="ARBA" id="ARBA00023180"/>
    </source>
</evidence>
<reference evidence="24 25" key="1">
    <citation type="journal article" date="2012" name="Nat. Biotechnol.">
        <title>Draft genome sequence of pigeonpea (Cajanus cajan), an orphan legume crop of resource-poor farmers.</title>
        <authorList>
            <person name="Varshney R.K."/>
            <person name="Chen W."/>
            <person name="Li Y."/>
            <person name="Bharti A.K."/>
            <person name="Saxena R.K."/>
            <person name="Schlueter J.A."/>
            <person name="Donoghue M.T."/>
            <person name="Azam S."/>
            <person name="Fan G."/>
            <person name="Whaley A.M."/>
            <person name="Farmer A.D."/>
            <person name="Sheridan J."/>
            <person name="Iwata A."/>
            <person name="Tuteja R."/>
            <person name="Penmetsa R.V."/>
            <person name="Wu W."/>
            <person name="Upadhyaya H.D."/>
            <person name="Yang S.P."/>
            <person name="Shah T."/>
            <person name="Saxena K.B."/>
            <person name="Michael T."/>
            <person name="McCombie W.R."/>
            <person name="Yang B."/>
            <person name="Zhang G."/>
            <person name="Yang H."/>
            <person name="Wang J."/>
            <person name="Spillane C."/>
            <person name="Cook D.R."/>
            <person name="May G.D."/>
            <person name="Xu X."/>
            <person name="Jackson S.A."/>
        </authorList>
    </citation>
    <scope>NUCLEOTIDE SEQUENCE [LARGE SCALE GENOMIC DNA]</scope>
    <source>
        <strain evidence="25">cv. Asha</strain>
    </source>
</reference>
<dbReference type="CDD" id="cd00028">
    <property type="entry name" value="B_lectin"/>
    <property type="match status" value="1"/>
</dbReference>
<dbReference type="SUPFAM" id="SSF56112">
    <property type="entry name" value="Protein kinase-like (PK-like)"/>
    <property type="match status" value="2"/>
</dbReference>
<dbReference type="InterPro" id="IPR017441">
    <property type="entry name" value="Protein_kinase_ATP_BS"/>
</dbReference>
<keyword evidence="13 20" id="KW-0472">Membrane</keyword>
<dbReference type="PANTHER" id="PTHR47976">
    <property type="entry name" value="G-TYPE LECTIN S-RECEPTOR-LIKE SERINE/THREONINE-PROTEIN KINASE SD2-5"/>
    <property type="match status" value="1"/>
</dbReference>
<keyword evidence="25" id="KW-1185">Reference proteome</keyword>
<keyword evidence="8" id="KW-0430">Lectin</keyword>
<organism evidence="24 25">
    <name type="scientific">Cajanus cajan</name>
    <name type="common">Pigeon pea</name>
    <name type="synonym">Cajanus indicus</name>
    <dbReference type="NCBI Taxonomy" id="3821"/>
    <lineage>
        <taxon>Eukaryota</taxon>
        <taxon>Viridiplantae</taxon>
        <taxon>Streptophyta</taxon>
        <taxon>Embryophyta</taxon>
        <taxon>Tracheophyta</taxon>
        <taxon>Spermatophyta</taxon>
        <taxon>Magnoliopsida</taxon>
        <taxon>eudicotyledons</taxon>
        <taxon>Gunneridae</taxon>
        <taxon>Pentapetalae</taxon>
        <taxon>rosids</taxon>
        <taxon>fabids</taxon>
        <taxon>Fabales</taxon>
        <taxon>Fabaceae</taxon>
        <taxon>Papilionoideae</taxon>
        <taxon>50 kb inversion clade</taxon>
        <taxon>NPAAA clade</taxon>
        <taxon>indigoferoid/millettioid clade</taxon>
        <taxon>Phaseoleae</taxon>
        <taxon>Cajanus</taxon>
    </lineage>
</organism>
<evidence type="ECO:0000256" key="15">
    <source>
        <dbReference type="ARBA" id="ARBA00023170"/>
    </source>
</evidence>
<protein>
    <recommendedName>
        <fullName evidence="2">non-specific serine/threonine protein kinase</fullName>
        <ecNumber evidence="2">2.7.11.1</ecNumber>
    </recommendedName>
</protein>
<evidence type="ECO:0000256" key="14">
    <source>
        <dbReference type="ARBA" id="ARBA00023157"/>
    </source>
</evidence>
<evidence type="ECO:0000256" key="4">
    <source>
        <dbReference type="ARBA" id="ARBA00022536"/>
    </source>
</evidence>
<evidence type="ECO:0000256" key="17">
    <source>
        <dbReference type="ARBA" id="ARBA00047899"/>
    </source>
</evidence>
<evidence type="ECO:0000256" key="3">
    <source>
        <dbReference type="ARBA" id="ARBA00022527"/>
    </source>
</evidence>
<evidence type="ECO:0000256" key="2">
    <source>
        <dbReference type="ARBA" id="ARBA00012513"/>
    </source>
</evidence>
<keyword evidence="14" id="KW-1015">Disulfide bond</keyword>
<evidence type="ECO:0000256" key="9">
    <source>
        <dbReference type="ARBA" id="ARBA00022741"/>
    </source>
</evidence>
<feature type="chain" id="PRO_5007588585" description="non-specific serine/threonine protein kinase" evidence="21">
    <location>
        <begin position="21"/>
        <end position="1301"/>
    </location>
</feature>
<dbReference type="Pfam" id="PF07714">
    <property type="entry name" value="PK_Tyr_Ser-Thr"/>
    <property type="match status" value="1"/>
</dbReference>
<feature type="domain" description="Bulb-type lectin" evidence="23">
    <location>
        <begin position="828"/>
        <end position="950"/>
    </location>
</feature>
<keyword evidence="4" id="KW-0245">EGF-like domain</keyword>
<evidence type="ECO:0000256" key="19">
    <source>
        <dbReference type="PROSITE-ProRule" id="PRU10141"/>
    </source>
</evidence>
<dbReference type="InterPro" id="IPR011009">
    <property type="entry name" value="Kinase-like_dom_sf"/>
</dbReference>
<evidence type="ECO:0000313" key="25">
    <source>
        <dbReference type="Proteomes" id="UP000075243"/>
    </source>
</evidence>
<name>A0A151SLP3_CAJCA</name>
<evidence type="ECO:0000256" key="12">
    <source>
        <dbReference type="ARBA" id="ARBA00022989"/>
    </source>
</evidence>
<sequence length="1301" mass="144876">MAFIAVVLFMLMLLAKEGTGESMIEVGSLLSAGGNDSSWASSSGHFAFGFYEQGDGYAVGIWLVGAQKTIVWTADRDSLPLSSNSSLNLTTTGLQIFPSPREGQDPIISSSTTVASSASMLDSGNFVLYDENDTVVWQSFHHPTDTILGGQNLTSNANLVSSVSKSYHSSGRFFLGMQGDGNLVAYPVNSPATPLDAYWASNTYTSNDQLSLDVSGFLCLSSHPCFNGNISHGKQSHNMSSIYRATLDVDGNLRLYEHQFEGNGSSHVQILWSTSLEKCQINGACGFNSYCSNVTGEAVCECFPSFVPSKSRHEGNASLPLDCVLVHAEDGCQSSEDPTRMYNVTELENMHWGGAIPYSVAPLKKEECQKSFLEDCDCMAVLYSDGNCNKYRLPLAYGRRRTVQDSVTVAFFKVPSGIVTPNNSTQKPGTRVVVDNKTRLIMIIAFTLGFISLLSLVLALFVFFTYKRQVYRYTTLSASEGLGFTEECSLRSFSFDELEKFTGGFTEEIGRGSFGAVYRGTTGDSKRSIAVKRLERIVDEGEREFRTEITAIARTHHRNLVKLIGFCINGSRKLIVYEYVSNGSLANLLFNDEKHVAWRERLKIALDVARGVLYLHEECEVRIIHCNISPRNILMDEAWTAKISDFGLARLLKTDHSRIKRENDEASKYLAPEWQKDAQISVKIDIYSYGMVLLEIVCRRSTIEMNVSSAEEILLSSWVYQCFAAGQLNKLVTEDEDVDWRIMERMVKVGLWCVQDDPNLRPSIKNVILMLEGLKIIPIPPSPAHLSKNFCICHPESSCNKSVFIMDVINTVTITLLLLMSGGTRVETKQIQPGDTLLPSTTPAWYSRSGEFAFGFYPQGQGNDFVVAIWLICGKNKTVVWTAQRNDPPVNSNAKLKLTMDGKVVLIDEQGGEKIIARNASAKASSASVLDSGNFVLYNNNSSIIWQSFDYPTDTLLGGQSLLPDGPQLVSSSSQNSHSSGRYKRLMETGNLGLNEEVTLRRFSYSELKRATSNFRQELGKGSFGAVYKGELHKGRRLIAVKRLEKLVEEGEREFQAEMRAIGKTHHKNLVRLLGFCAEGSKRLLVYEYMPNSSLENVIFGAHNQSHRRPEWDERVRIAIEIARGILYLHEECEAPIIHCDIKPQNILMDEFYTAKISDFGLAKLLMPDQTRTFTGARGTRGYLAPEWNKNMPISVKTDVYSYGIVLLEILCCRRNIEVHVSQPEEVLLSNWAYKCFVAGQLNKLFLWEAVDKTAGENMVKVALWCIQDEPVLRPTMKSVVLMLEGITDIAIPPCPNSNSI</sequence>
<keyword evidence="12 20" id="KW-1133">Transmembrane helix</keyword>